<dbReference type="OMA" id="AIFRFHY"/>
<feature type="compositionally biased region" description="Basic and acidic residues" evidence="1">
    <location>
        <begin position="467"/>
        <end position="508"/>
    </location>
</feature>
<feature type="compositionally biased region" description="Polar residues" evidence="1">
    <location>
        <begin position="310"/>
        <end position="329"/>
    </location>
</feature>
<protein>
    <submittedName>
        <fullName evidence="2">Uncharacterized protein</fullName>
    </submittedName>
</protein>
<dbReference type="AlphaFoldDB" id="A0A1Y2MH64"/>
<sequence>MRVAEKNTNRTAEVRICVEGQLDPLKEYGQYIDPTDGAICCYVSVEEGVKIKFDGRFDGTTHIIAYDALVDGVCRKTNLYVGKSVQVQKNKKLDFDTFLYKTPRGVIDTEMEVASYPGRADLDKVAPETVGTLEMRLSITRQFGVEHDIDDTKKYDKVKTGFDASTQTAFYKDVPPQFHMIFDENSATLEGVSGSREKGKMNKKRPGSQPWVIFRFHYRTKESILERKMPLTFDHADKAFLKKEHHLLELDPLPPLVVGSKPADKHDGENSVHTPSPAPSDTRSTPTTGFKQSQAKQVGESHSSRKALGKQSTTSASTGPHSGIKTSMPTPDRSASGDIPLSVLQAQATCDSIINSTLKSFKIATGAPHKLNTTSADPNGVTFKESIIPTVPQPTDKPNVVETTTPVKRAPDDVLTPPPDIKRVKTDMPLSSPGSFLPSASASSRARSPSLEIQLTEKRKQLESIRKSRAEMAKKRSHVEERLAPHKQRMAEELERLKQEEAEEKVTLAEEEESYKASQALLAEFEGGDSAV</sequence>
<organism evidence="2 3">
    <name type="scientific">Epicoccum nigrum</name>
    <name type="common">Soil fungus</name>
    <name type="synonym">Epicoccum purpurascens</name>
    <dbReference type="NCBI Taxonomy" id="105696"/>
    <lineage>
        <taxon>Eukaryota</taxon>
        <taxon>Fungi</taxon>
        <taxon>Dikarya</taxon>
        <taxon>Ascomycota</taxon>
        <taxon>Pezizomycotina</taxon>
        <taxon>Dothideomycetes</taxon>
        <taxon>Pleosporomycetidae</taxon>
        <taxon>Pleosporales</taxon>
        <taxon>Pleosporineae</taxon>
        <taxon>Didymellaceae</taxon>
        <taxon>Epicoccum</taxon>
    </lineage>
</organism>
<dbReference type="STRING" id="105696.A0A1Y2MH64"/>
<evidence type="ECO:0000313" key="2">
    <source>
        <dbReference type="EMBL" id="OSS54578.1"/>
    </source>
</evidence>
<evidence type="ECO:0000256" key="1">
    <source>
        <dbReference type="SAM" id="MobiDB-lite"/>
    </source>
</evidence>
<feature type="compositionally biased region" description="Low complexity" evidence="1">
    <location>
        <begin position="429"/>
        <end position="451"/>
    </location>
</feature>
<feature type="compositionally biased region" description="Polar residues" evidence="1">
    <location>
        <begin position="271"/>
        <end position="296"/>
    </location>
</feature>
<accession>A0A1Y2MH64</accession>
<dbReference type="Proteomes" id="UP000193240">
    <property type="component" value="Unassembled WGS sequence"/>
</dbReference>
<feature type="region of interest" description="Disordered" evidence="1">
    <location>
        <begin position="253"/>
        <end position="338"/>
    </location>
</feature>
<proteinExistence type="predicted"/>
<dbReference type="InParanoid" id="A0A1Y2MH64"/>
<dbReference type="EMBL" id="KZ107838">
    <property type="protein sequence ID" value="OSS54578.1"/>
    <property type="molecule type" value="Genomic_DNA"/>
</dbReference>
<evidence type="ECO:0000313" key="3">
    <source>
        <dbReference type="Proteomes" id="UP000193240"/>
    </source>
</evidence>
<name>A0A1Y2MH64_EPING</name>
<gene>
    <name evidence="2" type="ORF">B5807_01592</name>
</gene>
<keyword evidence="3" id="KW-1185">Reference proteome</keyword>
<feature type="region of interest" description="Disordered" evidence="1">
    <location>
        <begin position="409"/>
        <end position="451"/>
    </location>
</feature>
<feature type="region of interest" description="Disordered" evidence="1">
    <location>
        <begin position="467"/>
        <end position="514"/>
    </location>
</feature>
<reference evidence="2 3" key="1">
    <citation type="journal article" date="2017" name="Genome Announc.">
        <title>Genome sequence of the saprophytic ascomycete Epicoccum nigrum ICMP 19927 strain isolated from New Zealand.</title>
        <authorList>
            <person name="Fokin M."/>
            <person name="Fleetwood D."/>
            <person name="Weir B.S."/>
            <person name="Villas-Boas S.G."/>
        </authorList>
    </citation>
    <scope>NUCLEOTIDE SEQUENCE [LARGE SCALE GENOMIC DNA]</scope>
    <source>
        <strain evidence="2 3">ICMP 19927</strain>
    </source>
</reference>